<evidence type="ECO:0000313" key="1">
    <source>
        <dbReference type="EnsemblMetazoa" id="AMEC010656-PA"/>
    </source>
</evidence>
<proteinExistence type="predicted"/>
<dbReference type="VEuPathDB" id="VectorBase:AMEC010656"/>
<accession>A0A182TYK2</accession>
<protein>
    <submittedName>
        <fullName evidence="1">Uncharacterized protein</fullName>
    </submittedName>
</protein>
<keyword evidence="2" id="KW-1185">Reference proteome</keyword>
<name>A0A182TYK2_9DIPT</name>
<organism evidence="1 2">
    <name type="scientific">Anopheles melas</name>
    <dbReference type="NCBI Taxonomy" id="34690"/>
    <lineage>
        <taxon>Eukaryota</taxon>
        <taxon>Metazoa</taxon>
        <taxon>Ecdysozoa</taxon>
        <taxon>Arthropoda</taxon>
        <taxon>Hexapoda</taxon>
        <taxon>Insecta</taxon>
        <taxon>Pterygota</taxon>
        <taxon>Neoptera</taxon>
        <taxon>Endopterygota</taxon>
        <taxon>Diptera</taxon>
        <taxon>Nematocera</taxon>
        <taxon>Culicoidea</taxon>
        <taxon>Culicidae</taxon>
        <taxon>Anophelinae</taxon>
        <taxon>Anopheles</taxon>
    </lineage>
</organism>
<dbReference type="AlphaFoldDB" id="A0A182TYK2"/>
<reference evidence="1" key="2">
    <citation type="submission" date="2020-05" db="UniProtKB">
        <authorList>
            <consortium name="EnsemblMetazoa"/>
        </authorList>
    </citation>
    <scope>IDENTIFICATION</scope>
    <source>
        <strain evidence="1">CM1001059</strain>
    </source>
</reference>
<dbReference type="Proteomes" id="UP000075902">
    <property type="component" value="Unassembled WGS sequence"/>
</dbReference>
<sequence length="268" mass="29061">MDEMDRAIQPLFEVMECYVQDVNSVSPDTAGELYGPWHHDFPDLGALLESIEISERERAANVVPDPSAANGSPPMAAGAAYNTPAIEQPAGMPMVMYDAYGTDFTFVNEFGSSGAPVMSTPPQLPAGMLQAPVADDAGGYRFNQAPHVLYQPLSEPAPMSPMSPMSSQMPPPVPPLPPMPPMTPMPPMSPIPPLLSPPMSPMPLMPPIPLMPPMLAMRPQMPPPIPPMPRMSPMSPMPPQLPPPIYFNRDRNGWADEAVCVYLQCHRN</sequence>
<evidence type="ECO:0000313" key="2">
    <source>
        <dbReference type="Proteomes" id="UP000075902"/>
    </source>
</evidence>
<dbReference type="EnsemblMetazoa" id="AMEC010656-RA">
    <property type="protein sequence ID" value="AMEC010656-PA"/>
    <property type="gene ID" value="AMEC010656"/>
</dbReference>
<reference evidence="2" key="1">
    <citation type="submission" date="2014-01" db="EMBL/GenBank/DDBJ databases">
        <title>The Genome Sequence of Anopheles melas CM1001059_A (V2).</title>
        <authorList>
            <consortium name="The Broad Institute Genomics Platform"/>
            <person name="Neafsey D.E."/>
            <person name="Besansky N."/>
            <person name="Howell P."/>
            <person name="Walton C."/>
            <person name="Young S.K."/>
            <person name="Zeng Q."/>
            <person name="Gargeya S."/>
            <person name="Fitzgerald M."/>
            <person name="Haas B."/>
            <person name="Abouelleil A."/>
            <person name="Allen A.W."/>
            <person name="Alvarado L."/>
            <person name="Arachchi H.M."/>
            <person name="Berlin A.M."/>
            <person name="Chapman S.B."/>
            <person name="Gainer-Dewar J."/>
            <person name="Goldberg J."/>
            <person name="Griggs A."/>
            <person name="Gujja S."/>
            <person name="Hansen M."/>
            <person name="Howarth C."/>
            <person name="Imamovic A."/>
            <person name="Ireland A."/>
            <person name="Larimer J."/>
            <person name="McCowan C."/>
            <person name="Murphy C."/>
            <person name="Pearson M."/>
            <person name="Poon T.W."/>
            <person name="Priest M."/>
            <person name="Roberts A."/>
            <person name="Saif S."/>
            <person name="Shea T."/>
            <person name="Sisk P."/>
            <person name="Sykes S."/>
            <person name="Wortman J."/>
            <person name="Nusbaum C."/>
            <person name="Birren B."/>
        </authorList>
    </citation>
    <scope>NUCLEOTIDE SEQUENCE [LARGE SCALE GENOMIC DNA]</scope>
    <source>
        <strain evidence="2">CM1001059</strain>
    </source>
</reference>